<evidence type="ECO:0000313" key="2">
    <source>
        <dbReference type="EMBL" id="JAH73111.1"/>
    </source>
</evidence>
<feature type="region of interest" description="Disordered" evidence="1">
    <location>
        <begin position="1"/>
        <end position="20"/>
    </location>
</feature>
<accession>A0A0E9V531</accession>
<protein>
    <submittedName>
        <fullName evidence="2">Uncharacterized protein</fullName>
    </submittedName>
</protein>
<dbReference type="EMBL" id="GBXM01035466">
    <property type="protein sequence ID" value="JAH73111.1"/>
    <property type="molecule type" value="Transcribed_RNA"/>
</dbReference>
<organism evidence="2">
    <name type="scientific">Anguilla anguilla</name>
    <name type="common">European freshwater eel</name>
    <name type="synonym">Muraena anguilla</name>
    <dbReference type="NCBI Taxonomy" id="7936"/>
    <lineage>
        <taxon>Eukaryota</taxon>
        <taxon>Metazoa</taxon>
        <taxon>Chordata</taxon>
        <taxon>Craniata</taxon>
        <taxon>Vertebrata</taxon>
        <taxon>Euteleostomi</taxon>
        <taxon>Actinopterygii</taxon>
        <taxon>Neopterygii</taxon>
        <taxon>Teleostei</taxon>
        <taxon>Anguilliformes</taxon>
        <taxon>Anguillidae</taxon>
        <taxon>Anguilla</taxon>
    </lineage>
</organism>
<dbReference type="AlphaFoldDB" id="A0A0E9V531"/>
<sequence>MTVTHHAPATPLAKQPSTIPPVDLHAKCLLSAHVHFTTSASPTRKPQCDKEPRA</sequence>
<proteinExistence type="predicted"/>
<reference evidence="2" key="2">
    <citation type="journal article" date="2015" name="Fish Shellfish Immunol.">
        <title>Early steps in the European eel (Anguilla anguilla)-Vibrio vulnificus interaction in the gills: Role of the RtxA13 toxin.</title>
        <authorList>
            <person name="Callol A."/>
            <person name="Pajuelo D."/>
            <person name="Ebbesson L."/>
            <person name="Teles M."/>
            <person name="MacKenzie S."/>
            <person name="Amaro C."/>
        </authorList>
    </citation>
    <scope>NUCLEOTIDE SEQUENCE</scope>
</reference>
<evidence type="ECO:0000256" key="1">
    <source>
        <dbReference type="SAM" id="MobiDB-lite"/>
    </source>
</evidence>
<reference evidence="2" key="1">
    <citation type="submission" date="2014-11" db="EMBL/GenBank/DDBJ databases">
        <authorList>
            <person name="Amaro Gonzalez C."/>
        </authorList>
    </citation>
    <scope>NUCLEOTIDE SEQUENCE</scope>
</reference>
<name>A0A0E9V531_ANGAN</name>